<reference evidence="2 3" key="1">
    <citation type="submission" date="2012-04" db="EMBL/GenBank/DDBJ databases">
        <title>The Genome Sequence of Saprolegnia declina VS20.</title>
        <authorList>
            <consortium name="The Broad Institute Genome Sequencing Platform"/>
            <person name="Russ C."/>
            <person name="Nusbaum C."/>
            <person name="Tyler B."/>
            <person name="van West P."/>
            <person name="Dieguez-Uribeondo J."/>
            <person name="de Bruijn I."/>
            <person name="Tripathy S."/>
            <person name="Jiang R."/>
            <person name="Young S.K."/>
            <person name="Zeng Q."/>
            <person name="Gargeya S."/>
            <person name="Fitzgerald M."/>
            <person name="Haas B."/>
            <person name="Abouelleil A."/>
            <person name="Alvarado L."/>
            <person name="Arachchi H.M."/>
            <person name="Berlin A."/>
            <person name="Chapman S.B."/>
            <person name="Goldberg J."/>
            <person name="Griggs A."/>
            <person name="Gujja S."/>
            <person name="Hansen M."/>
            <person name="Howarth C."/>
            <person name="Imamovic A."/>
            <person name="Larimer J."/>
            <person name="McCowen C."/>
            <person name="Montmayeur A."/>
            <person name="Murphy C."/>
            <person name="Neiman D."/>
            <person name="Pearson M."/>
            <person name="Priest M."/>
            <person name="Roberts A."/>
            <person name="Saif S."/>
            <person name="Shea T."/>
            <person name="Sisk P."/>
            <person name="Sykes S."/>
            <person name="Wortman J."/>
            <person name="Nusbaum C."/>
            <person name="Birren B."/>
        </authorList>
    </citation>
    <scope>NUCLEOTIDE SEQUENCE [LARGE SCALE GENOMIC DNA]</scope>
    <source>
        <strain evidence="2 3">VS20</strain>
    </source>
</reference>
<dbReference type="EMBL" id="JH767182">
    <property type="protein sequence ID" value="EQC29605.1"/>
    <property type="molecule type" value="Genomic_DNA"/>
</dbReference>
<sequence length="335" mass="37618">MYASMVDPALEFPFDPFRELYKDDVDLAWPEYPYKHRELHKVQDRVPGCTRLQAAGALLVGRGDAAKAIASFALFLDRDELQTRFEAERSAFAAAKKAYILETTARVRQQLEAAAKRDALAADVAKDAAFRSSIKAIRYANGDKYEGQVLVRDGVMVPHGTGTMLVRDLTKDRLQHHSAPKYTGDWRHGLHHGKGRYYWDDKTSWEGSFLADEMHGKGLFYPAPDPDDDDNDVDGHVAVGRVRFYYKGRHVCWGDDLVANARLRIHQAQGASHSATMMFRSQPPREPPLEGSVVAYNPTLDQHCLRLSDASERWLCLSGVDMELVSARPIGPYIG</sequence>
<dbReference type="SMART" id="SM00698">
    <property type="entry name" value="MORN"/>
    <property type="match status" value="2"/>
</dbReference>
<keyword evidence="3" id="KW-1185">Reference proteome</keyword>
<proteinExistence type="predicted"/>
<evidence type="ECO:0000313" key="3">
    <source>
        <dbReference type="Proteomes" id="UP000030762"/>
    </source>
</evidence>
<dbReference type="VEuPathDB" id="FungiDB:SDRG_12612"/>
<dbReference type="OrthoDB" id="437960at2759"/>
<dbReference type="Proteomes" id="UP000030762">
    <property type="component" value="Unassembled WGS sequence"/>
</dbReference>
<accession>T0Q807</accession>
<evidence type="ECO:0000313" key="2">
    <source>
        <dbReference type="EMBL" id="EQC29605.1"/>
    </source>
</evidence>
<keyword evidence="1" id="KW-0677">Repeat</keyword>
<evidence type="ECO:0008006" key="4">
    <source>
        <dbReference type="Google" id="ProtNLM"/>
    </source>
</evidence>
<dbReference type="SUPFAM" id="SSF82185">
    <property type="entry name" value="Histone H3 K4-specific methyltransferase SET7/9 N-terminal domain"/>
    <property type="match status" value="1"/>
</dbReference>
<dbReference type="PANTHER" id="PTHR23084:SF263">
    <property type="entry name" value="MORN REPEAT-CONTAINING PROTEIN 1"/>
    <property type="match status" value="1"/>
</dbReference>
<gene>
    <name evidence="2" type="ORF">SDRG_12612</name>
</gene>
<name>T0Q807_SAPDV</name>
<protein>
    <recommendedName>
        <fullName evidence="4">MORN repeat-containing protein 5</fullName>
    </recommendedName>
</protein>
<evidence type="ECO:0000256" key="1">
    <source>
        <dbReference type="ARBA" id="ARBA00022737"/>
    </source>
</evidence>
<dbReference type="STRING" id="1156394.T0Q807"/>
<dbReference type="PANTHER" id="PTHR23084">
    <property type="entry name" value="PHOSPHATIDYLINOSITOL-4-PHOSPHATE 5-KINASE RELATED"/>
    <property type="match status" value="1"/>
</dbReference>
<dbReference type="RefSeq" id="XP_008616909.1">
    <property type="nucleotide sequence ID" value="XM_008618687.1"/>
</dbReference>
<dbReference type="Pfam" id="PF02493">
    <property type="entry name" value="MORN"/>
    <property type="match status" value="2"/>
</dbReference>
<dbReference type="OMA" id="WPEYPYK"/>
<dbReference type="Gene3D" id="2.20.110.10">
    <property type="entry name" value="Histone H3 K4-specific methyltransferase SET7/9 N-terminal domain"/>
    <property type="match status" value="1"/>
</dbReference>
<dbReference type="InParanoid" id="T0Q807"/>
<dbReference type="eggNOG" id="ENOG502SFH7">
    <property type="taxonomic scope" value="Eukaryota"/>
</dbReference>
<dbReference type="InterPro" id="IPR003409">
    <property type="entry name" value="MORN"/>
</dbReference>
<dbReference type="AlphaFoldDB" id="T0Q807"/>
<organism evidence="2 3">
    <name type="scientific">Saprolegnia diclina (strain VS20)</name>
    <dbReference type="NCBI Taxonomy" id="1156394"/>
    <lineage>
        <taxon>Eukaryota</taxon>
        <taxon>Sar</taxon>
        <taxon>Stramenopiles</taxon>
        <taxon>Oomycota</taxon>
        <taxon>Saprolegniomycetes</taxon>
        <taxon>Saprolegniales</taxon>
        <taxon>Saprolegniaceae</taxon>
        <taxon>Saprolegnia</taxon>
    </lineage>
</organism>
<dbReference type="GeneID" id="19953339"/>